<dbReference type="AlphaFoldDB" id="A0A2T0UTK1"/>
<dbReference type="GO" id="GO:0005524">
    <property type="term" value="F:ATP binding"/>
    <property type="evidence" value="ECO:0007669"/>
    <property type="project" value="TreeGrafter"/>
</dbReference>
<dbReference type="Gene3D" id="3.40.50.300">
    <property type="entry name" value="P-loop containing nucleotide triphosphate hydrolases"/>
    <property type="match status" value="1"/>
</dbReference>
<feature type="region of interest" description="Disordered" evidence="1">
    <location>
        <begin position="196"/>
        <end position="230"/>
    </location>
</feature>
<keyword evidence="3" id="KW-0966">Cell projection</keyword>
<dbReference type="InterPro" id="IPR027417">
    <property type="entry name" value="P-loop_NTPase"/>
</dbReference>
<dbReference type="PANTHER" id="PTHR43384">
    <property type="entry name" value="SEPTUM SITE-DETERMINING PROTEIN MIND HOMOLOG, CHLOROPLASTIC-RELATED"/>
    <property type="match status" value="1"/>
</dbReference>
<feature type="compositionally biased region" description="Low complexity" evidence="1">
    <location>
        <begin position="123"/>
        <end position="146"/>
    </location>
</feature>
<dbReference type="Pfam" id="PF01656">
    <property type="entry name" value="CbiA"/>
    <property type="match status" value="1"/>
</dbReference>
<dbReference type="InterPro" id="IPR050625">
    <property type="entry name" value="ParA/MinD_ATPase"/>
</dbReference>
<feature type="compositionally biased region" description="Basic residues" evidence="1">
    <location>
        <begin position="507"/>
        <end position="519"/>
    </location>
</feature>
<dbReference type="GO" id="GO:0016887">
    <property type="term" value="F:ATP hydrolysis activity"/>
    <property type="evidence" value="ECO:0007669"/>
    <property type="project" value="TreeGrafter"/>
</dbReference>
<comment type="caution">
    <text evidence="3">The sequence shown here is derived from an EMBL/GenBank/DDBJ whole genome shotgun (WGS) entry which is preliminary data.</text>
</comment>
<feature type="region of interest" description="Disordered" evidence="1">
    <location>
        <begin position="120"/>
        <end position="153"/>
    </location>
</feature>
<dbReference type="GO" id="GO:0051782">
    <property type="term" value="P:negative regulation of cell division"/>
    <property type="evidence" value="ECO:0007669"/>
    <property type="project" value="TreeGrafter"/>
</dbReference>
<dbReference type="OrthoDB" id="3217709at2"/>
<dbReference type="InterPro" id="IPR002586">
    <property type="entry name" value="CobQ/CobB/MinD/ParA_Nub-bd_dom"/>
</dbReference>
<name>A0A2T0UTK1_9MICO</name>
<dbReference type="RefSeq" id="WP_106296874.1">
    <property type="nucleotide sequence ID" value="NZ_PVTI01000006.1"/>
</dbReference>
<evidence type="ECO:0000313" key="3">
    <source>
        <dbReference type="EMBL" id="PRY61261.1"/>
    </source>
</evidence>
<dbReference type="Proteomes" id="UP000237822">
    <property type="component" value="Unassembled WGS sequence"/>
</dbReference>
<protein>
    <submittedName>
        <fullName evidence="3">MinD-like ATPase involved in chromosome partitioning or flagellar assembly</fullName>
    </submittedName>
</protein>
<evidence type="ECO:0000259" key="2">
    <source>
        <dbReference type="Pfam" id="PF01656"/>
    </source>
</evidence>
<dbReference type="EMBL" id="PVTI01000006">
    <property type="protein sequence ID" value="PRY61261.1"/>
    <property type="molecule type" value="Genomic_DNA"/>
</dbReference>
<evidence type="ECO:0000256" key="1">
    <source>
        <dbReference type="SAM" id="MobiDB-lite"/>
    </source>
</evidence>
<dbReference type="SUPFAM" id="SSF52540">
    <property type="entry name" value="P-loop containing nucleoside triphosphate hydrolases"/>
    <property type="match status" value="1"/>
</dbReference>
<keyword evidence="3" id="KW-0282">Flagellum</keyword>
<feature type="compositionally biased region" description="Low complexity" evidence="1">
    <location>
        <begin position="196"/>
        <end position="205"/>
    </location>
</feature>
<dbReference type="GO" id="GO:0009898">
    <property type="term" value="C:cytoplasmic side of plasma membrane"/>
    <property type="evidence" value="ECO:0007669"/>
    <property type="project" value="TreeGrafter"/>
</dbReference>
<dbReference type="GO" id="GO:0005829">
    <property type="term" value="C:cytosol"/>
    <property type="evidence" value="ECO:0007669"/>
    <property type="project" value="TreeGrafter"/>
</dbReference>
<dbReference type="PANTHER" id="PTHR43384:SF11">
    <property type="entry name" value="SEPTUM SITE DETERMINING PROTEIN"/>
    <property type="match status" value="1"/>
</dbReference>
<feature type="region of interest" description="Disordered" evidence="1">
    <location>
        <begin position="498"/>
        <end position="519"/>
    </location>
</feature>
<gene>
    <name evidence="3" type="ORF">BCF74_1069</name>
</gene>
<keyword evidence="4" id="KW-1185">Reference proteome</keyword>
<evidence type="ECO:0000313" key="4">
    <source>
        <dbReference type="Proteomes" id="UP000237822"/>
    </source>
</evidence>
<feature type="domain" description="CobQ/CobB/MinD/ParA nucleotide binding" evidence="2">
    <location>
        <begin position="237"/>
        <end position="442"/>
    </location>
</feature>
<accession>A0A2T0UTK1</accession>
<keyword evidence="3" id="KW-0969">Cilium</keyword>
<organism evidence="3 4">
    <name type="scientific">Knoellia remsis</name>
    <dbReference type="NCBI Taxonomy" id="407159"/>
    <lineage>
        <taxon>Bacteria</taxon>
        <taxon>Bacillati</taxon>
        <taxon>Actinomycetota</taxon>
        <taxon>Actinomycetes</taxon>
        <taxon>Micrococcales</taxon>
        <taxon>Intrasporangiaceae</taxon>
        <taxon>Knoellia</taxon>
    </lineage>
</organism>
<proteinExistence type="predicted"/>
<sequence>MTTAVITGVSHHHEQELATALGAARGVEVVRRCADVAELLSTGASGVADVAVVSADFRGLDRDALRHLAGHGVRAAGYVTPGDDAGEARLRQLGITAILRPGSEPEELGAAIVALVEGDDGRSTSGGADGDATGPGAAGRSSGPAAGDDHAGTSITDADLERLLETSPGAAPDAGSGARARLAAVTGAVAGATAGSAAAGSAADGATDRGGESVDLEETDSSTDGLGGFGRGRVTAVWGPTGAPGRTTIAVAVAGQLAARGVRTLLVDLDTWGASVSQLLALIDEAPGVAAAARASEQGTLDRAALARVAPEVGPGLRVLTGIPKPDRWPELRAAAVEDVLDKARGLVDHVVVDCGFAIEDDEELSYDTAAPRRNATTLTALENADSLFVVGAADPIGLQRLVRAVQDVGVVPSPEPIVVVNKVRASATGPKPEKAITDVLGRFAGLEEPIFVPWAPDECDGALLAGRSLVEFAPNAAVTRAVGRLVDVVRPELVPAGGTRADRRSARGRGGRGPRRTT</sequence>
<reference evidence="3 4" key="1">
    <citation type="submission" date="2018-03" db="EMBL/GenBank/DDBJ databases">
        <title>Genomic Encyclopedia of Archaeal and Bacterial Type Strains, Phase II (KMG-II): from individual species to whole genera.</title>
        <authorList>
            <person name="Goeker M."/>
        </authorList>
    </citation>
    <scope>NUCLEOTIDE SEQUENCE [LARGE SCALE GENOMIC DNA]</scope>
    <source>
        <strain evidence="3 4">ATCC BAA-1496</strain>
    </source>
</reference>